<proteinExistence type="predicted"/>
<gene>
    <name evidence="1" type="ORF">EZS28_043163</name>
</gene>
<organism evidence="1 2">
    <name type="scientific">Streblomastix strix</name>
    <dbReference type="NCBI Taxonomy" id="222440"/>
    <lineage>
        <taxon>Eukaryota</taxon>
        <taxon>Metamonada</taxon>
        <taxon>Preaxostyla</taxon>
        <taxon>Oxymonadida</taxon>
        <taxon>Streblomastigidae</taxon>
        <taxon>Streblomastix</taxon>
    </lineage>
</organism>
<evidence type="ECO:0000313" key="2">
    <source>
        <dbReference type="Proteomes" id="UP000324800"/>
    </source>
</evidence>
<protein>
    <submittedName>
        <fullName evidence="1">Uncharacterized protein</fullName>
    </submittedName>
</protein>
<dbReference type="AlphaFoldDB" id="A0A5J4TTI0"/>
<comment type="caution">
    <text evidence="1">The sequence shown here is derived from an EMBL/GenBank/DDBJ whole genome shotgun (WGS) entry which is preliminary data.</text>
</comment>
<accession>A0A5J4TTI0</accession>
<name>A0A5J4TTI0_9EUKA</name>
<reference evidence="1 2" key="1">
    <citation type="submission" date="2019-03" db="EMBL/GenBank/DDBJ databases">
        <title>Single cell metagenomics reveals metabolic interactions within the superorganism composed of flagellate Streblomastix strix and complex community of Bacteroidetes bacteria on its surface.</title>
        <authorList>
            <person name="Treitli S.C."/>
            <person name="Kolisko M."/>
            <person name="Husnik F."/>
            <person name="Keeling P."/>
            <person name="Hampl V."/>
        </authorList>
    </citation>
    <scope>NUCLEOTIDE SEQUENCE [LARGE SCALE GENOMIC DNA]</scope>
    <source>
        <strain evidence="1">ST1C</strain>
    </source>
</reference>
<dbReference type="EMBL" id="SNRW01025731">
    <property type="protein sequence ID" value="KAA6361310.1"/>
    <property type="molecule type" value="Genomic_DNA"/>
</dbReference>
<dbReference type="Proteomes" id="UP000324800">
    <property type="component" value="Unassembled WGS sequence"/>
</dbReference>
<feature type="non-terminal residue" evidence="1">
    <location>
        <position position="153"/>
    </location>
</feature>
<evidence type="ECO:0000313" key="1">
    <source>
        <dbReference type="EMBL" id="KAA6361310.1"/>
    </source>
</evidence>
<sequence>MSQSVSGAGITVATWMVVYNNNYTNLIYLYSILTGAQDSNNVIKNHTTVDILFNNAKAYDLTSAANVPKKVYTNSLVSTVANQKALYIDTNASSVHTSIPYIATTAGGVGTYTRKWGLIATVDLTKLSYGETARIDVDTWVALTSAPYLSQQF</sequence>